<evidence type="ECO:0000313" key="1">
    <source>
        <dbReference type="EMBL" id="KAL2724450.1"/>
    </source>
</evidence>
<dbReference type="Proteomes" id="UP001607302">
    <property type="component" value="Unassembled WGS sequence"/>
</dbReference>
<accession>A0ABD2AWY5</accession>
<gene>
    <name evidence="1" type="ORF">V1478_008963</name>
</gene>
<keyword evidence="2" id="KW-1185">Reference proteome</keyword>
<dbReference type="AlphaFoldDB" id="A0ABD2AWY5"/>
<feature type="non-terminal residue" evidence="1">
    <location>
        <position position="1"/>
    </location>
</feature>
<sequence length="166" mass="18971">RSEVFAFKTIPNLLFWEFISVIKDDSECSKGKGDEYLDDFVSSKSLVLGNPWLVRCSLSLLLANFVRVSSSTKVKNRALRKNKLKVLRYDISSLAIGYSVHVERNSSINQIRPVQYDSRVGRPFQPNPWQQLLKKSKETKGDTTLLDSSCLFLSYHVHEKSNNSLL</sequence>
<name>A0ABD2AWY5_VESSQ</name>
<protein>
    <recommendedName>
        <fullName evidence="3">Maturase K</fullName>
    </recommendedName>
</protein>
<proteinExistence type="predicted"/>
<evidence type="ECO:0000313" key="2">
    <source>
        <dbReference type="Proteomes" id="UP001607302"/>
    </source>
</evidence>
<dbReference type="EMBL" id="JAUDFV010000139">
    <property type="protein sequence ID" value="KAL2724450.1"/>
    <property type="molecule type" value="Genomic_DNA"/>
</dbReference>
<organism evidence="1 2">
    <name type="scientific">Vespula squamosa</name>
    <name type="common">Southern yellow jacket</name>
    <name type="synonym">Wasp</name>
    <dbReference type="NCBI Taxonomy" id="30214"/>
    <lineage>
        <taxon>Eukaryota</taxon>
        <taxon>Metazoa</taxon>
        <taxon>Ecdysozoa</taxon>
        <taxon>Arthropoda</taxon>
        <taxon>Hexapoda</taxon>
        <taxon>Insecta</taxon>
        <taxon>Pterygota</taxon>
        <taxon>Neoptera</taxon>
        <taxon>Endopterygota</taxon>
        <taxon>Hymenoptera</taxon>
        <taxon>Apocrita</taxon>
        <taxon>Aculeata</taxon>
        <taxon>Vespoidea</taxon>
        <taxon>Vespidae</taxon>
        <taxon>Vespinae</taxon>
        <taxon>Vespula</taxon>
    </lineage>
</organism>
<comment type="caution">
    <text evidence="1">The sequence shown here is derived from an EMBL/GenBank/DDBJ whole genome shotgun (WGS) entry which is preliminary data.</text>
</comment>
<evidence type="ECO:0008006" key="3">
    <source>
        <dbReference type="Google" id="ProtNLM"/>
    </source>
</evidence>
<reference evidence="1 2" key="1">
    <citation type="journal article" date="2024" name="Ann. Entomol. Soc. Am.">
        <title>Genomic analyses of the southern and eastern yellowjacket wasps (Hymenoptera: Vespidae) reveal evolutionary signatures of social life.</title>
        <authorList>
            <person name="Catto M.A."/>
            <person name="Caine P.B."/>
            <person name="Orr S.E."/>
            <person name="Hunt B.G."/>
            <person name="Goodisman M.A.D."/>
        </authorList>
    </citation>
    <scope>NUCLEOTIDE SEQUENCE [LARGE SCALE GENOMIC DNA]</scope>
    <source>
        <strain evidence="1">233</strain>
        <tissue evidence="1">Head and thorax</tissue>
    </source>
</reference>